<dbReference type="Proteomes" id="UP001060215">
    <property type="component" value="Chromosome 6"/>
</dbReference>
<proteinExistence type="predicted"/>
<comment type="caution">
    <text evidence="1">The sequence shown here is derived from an EMBL/GenBank/DDBJ whole genome shotgun (WGS) entry which is preliminary data.</text>
</comment>
<organism evidence="1 2">
    <name type="scientific">Camellia lanceoleosa</name>
    <dbReference type="NCBI Taxonomy" id="1840588"/>
    <lineage>
        <taxon>Eukaryota</taxon>
        <taxon>Viridiplantae</taxon>
        <taxon>Streptophyta</taxon>
        <taxon>Embryophyta</taxon>
        <taxon>Tracheophyta</taxon>
        <taxon>Spermatophyta</taxon>
        <taxon>Magnoliopsida</taxon>
        <taxon>eudicotyledons</taxon>
        <taxon>Gunneridae</taxon>
        <taxon>Pentapetalae</taxon>
        <taxon>asterids</taxon>
        <taxon>Ericales</taxon>
        <taxon>Theaceae</taxon>
        <taxon>Camellia</taxon>
    </lineage>
</organism>
<name>A0ACC0I8G7_9ERIC</name>
<accession>A0ACC0I8G7</accession>
<evidence type="ECO:0000313" key="2">
    <source>
        <dbReference type="Proteomes" id="UP001060215"/>
    </source>
</evidence>
<evidence type="ECO:0000313" key="1">
    <source>
        <dbReference type="EMBL" id="KAI8021856.1"/>
    </source>
</evidence>
<keyword evidence="2" id="KW-1185">Reference proteome</keyword>
<protein>
    <submittedName>
        <fullName evidence="1">Uncharacterized protein</fullName>
    </submittedName>
</protein>
<gene>
    <name evidence="1" type="ORF">LOK49_LG03G00499</name>
</gene>
<dbReference type="EMBL" id="CM045763">
    <property type="protein sequence ID" value="KAI8021856.1"/>
    <property type="molecule type" value="Genomic_DNA"/>
</dbReference>
<sequence>MVLFTFEAQSNAPIGHVGINQKPFCCSHTKPIEPEEVPVNCKADHLDFNLKLGLPTNCISIFEPFYGDNSPILDVPFVHIPKTTLPNYVLAAKVVCGNLKFSELEPLQVSKQYFSMMLL</sequence>
<reference evidence="1 2" key="1">
    <citation type="journal article" date="2022" name="Plant J.">
        <title>Chromosome-level genome of Camellia lanceoleosa provides a valuable resource for understanding genome evolution and self-incompatibility.</title>
        <authorList>
            <person name="Gong W."/>
            <person name="Xiao S."/>
            <person name="Wang L."/>
            <person name="Liao Z."/>
            <person name="Chang Y."/>
            <person name="Mo W."/>
            <person name="Hu G."/>
            <person name="Li W."/>
            <person name="Zhao G."/>
            <person name="Zhu H."/>
            <person name="Hu X."/>
            <person name="Ji K."/>
            <person name="Xiang X."/>
            <person name="Song Q."/>
            <person name="Yuan D."/>
            <person name="Jin S."/>
            <person name="Zhang L."/>
        </authorList>
    </citation>
    <scope>NUCLEOTIDE SEQUENCE [LARGE SCALE GENOMIC DNA]</scope>
    <source>
        <strain evidence="1">SQ_2022a</strain>
    </source>
</reference>